<keyword evidence="4" id="KW-1185">Reference proteome</keyword>
<comment type="caution">
    <text evidence="3">The sequence shown here is derived from an EMBL/GenBank/DDBJ whole genome shotgun (WGS) entry which is preliminary data.</text>
</comment>
<dbReference type="EMBL" id="JBHRVD010000001">
    <property type="protein sequence ID" value="MFC3322749.1"/>
    <property type="molecule type" value="Genomic_DNA"/>
</dbReference>
<dbReference type="SUPFAM" id="SSF53850">
    <property type="entry name" value="Periplasmic binding protein-like II"/>
    <property type="match status" value="1"/>
</dbReference>
<accession>A0ABV7MNC3</accession>
<evidence type="ECO:0000259" key="2">
    <source>
        <dbReference type="SMART" id="SM00062"/>
    </source>
</evidence>
<evidence type="ECO:0000313" key="4">
    <source>
        <dbReference type="Proteomes" id="UP001595648"/>
    </source>
</evidence>
<dbReference type="InterPro" id="IPR001638">
    <property type="entry name" value="Solute-binding_3/MltF_N"/>
</dbReference>
<keyword evidence="1" id="KW-0732">Signal</keyword>
<dbReference type="PANTHER" id="PTHR35936:SF19">
    <property type="entry name" value="AMINO-ACID-BINDING PROTEIN YXEM-RELATED"/>
    <property type="match status" value="1"/>
</dbReference>
<feature type="domain" description="Solute-binding protein family 3/N-terminal" evidence="2">
    <location>
        <begin position="3"/>
        <end position="231"/>
    </location>
</feature>
<name>A0ABV7MNC3_9HYPH</name>
<evidence type="ECO:0000313" key="3">
    <source>
        <dbReference type="EMBL" id="MFC3322749.1"/>
    </source>
</evidence>
<dbReference type="Gene3D" id="3.40.190.10">
    <property type="entry name" value="Periplasmic binding protein-like II"/>
    <property type="match status" value="2"/>
</dbReference>
<dbReference type="Proteomes" id="UP001595648">
    <property type="component" value="Unassembled WGS sequence"/>
</dbReference>
<sequence>MTELKFAFLEEPPFCFTGALGEVSGCDVELARRLGEMLGLASFKPIETEFAELLPGLIESRWTMTTGLFVSDERKQIVDFTRPIWALQDGLLVVKDNPRGFRGYQSIASDRTALIGVITDQIQHLTALRNGIAPEQVRIFATQADAADAVANGTVHAYASVAMAHRGYLAQRPDMPLGLVEVPPIEKQPSAGAFAIAKGNSILLRRIDSCLEELLGSDWHRQMMARYGFSDSDIDRVV</sequence>
<dbReference type="RefSeq" id="WP_378979288.1">
    <property type="nucleotide sequence ID" value="NZ_JBHRVD010000001.1"/>
</dbReference>
<protein>
    <submittedName>
        <fullName evidence="3">Transporter substrate-binding domain-containing protein</fullName>
    </submittedName>
</protein>
<dbReference type="SMART" id="SM00062">
    <property type="entry name" value="PBPb"/>
    <property type="match status" value="1"/>
</dbReference>
<dbReference type="PANTHER" id="PTHR35936">
    <property type="entry name" value="MEMBRANE-BOUND LYTIC MUREIN TRANSGLYCOSYLASE F"/>
    <property type="match status" value="1"/>
</dbReference>
<organism evidence="3 4">
    <name type="scientific">Mesorhizobium cantuariense</name>
    <dbReference type="NCBI Taxonomy" id="1300275"/>
    <lineage>
        <taxon>Bacteria</taxon>
        <taxon>Pseudomonadati</taxon>
        <taxon>Pseudomonadota</taxon>
        <taxon>Alphaproteobacteria</taxon>
        <taxon>Hyphomicrobiales</taxon>
        <taxon>Phyllobacteriaceae</taxon>
        <taxon>Mesorhizobium</taxon>
    </lineage>
</organism>
<evidence type="ECO:0000256" key="1">
    <source>
        <dbReference type="ARBA" id="ARBA00022729"/>
    </source>
</evidence>
<proteinExistence type="predicted"/>
<dbReference type="Pfam" id="PF00497">
    <property type="entry name" value="SBP_bac_3"/>
    <property type="match status" value="1"/>
</dbReference>
<reference evidence="4" key="1">
    <citation type="journal article" date="2019" name="Int. J. Syst. Evol. Microbiol.">
        <title>The Global Catalogue of Microorganisms (GCM) 10K type strain sequencing project: providing services to taxonomists for standard genome sequencing and annotation.</title>
        <authorList>
            <consortium name="The Broad Institute Genomics Platform"/>
            <consortium name="The Broad Institute Genome Sequencing Center for Infectious Disease"/>
            <person name="Wu L."/>
            <person name="Ma J."/>
        </authorList>
    </citation>
    <scope>NUCLEOTIDE SEQUENCE [LARGE SCALE GENOMIC DNA]</scope>
    <source>
        <strain evidence="4">ICMP 19515</strain>
    </source>
</reference>
<gene>
    <name evidence="3" type="ORF">ACFOJ9_13285</name>
</gene>